<name>A0ABR9BBU2_9RHOO</name>
<dbReference type="PANTHER" id="PTHR33751">
    <property type="entry name" value="CBB3-TYPE CYTOCHROME C OXIDASE SUBUNIT FIXP"/>
    <property type="match status" value="1"/>
</dbReference>
<dbReference type="PIRSF" id="PIRSF000005">
    <property type="entry name" value="Cytochrome_c4"/>
    <property type="match status" value="1"/>
</dbReference>
<dbReference type="Pfam" id="PF00034">
    <property type="entry name" value="Cytochrom_C"/>
    <property type="match status" value="1"/>
</dbReference>
<dbReference type="PROSITE" id="PS51007">
    <property type="entry name" value="CYTC"/>
    <property type="match status" value="2"/>
</dbReference>
<feature type="domain" description="Cytochrome c" evidence="10">
    <location>
        <begin position="49"/>
        <end position="127"/>
    </location>
</feature>
<accession>A0ABR9BBU2</accession>
<comment type="subcellular location">
    <subcellularLocation>
        <location evidence="1">Periplasm</location>
    </subcellularLocation>
</comment>
<evidence type="ECO:0000256" key="3">
    <source>
        <dbReference type="ARBA" id="ARBA00022617"/>
    </source>
</evidence>
<evidence type="ECO:0000256" key="9">
    <source>
        <dbReference type="SAM" id="SignalP"/>
    </source>
</evidence>
<comment type="caution">
    <text evidence="11">The sequence shown here is derived from an EMBL/GenBank/DDBJ whole genome shotgun (WGS) entry which is preliminary data.</text>
</comment>
<dbReference type="InterPro" id="IPR024167">
    <property type="entry name" value="Cytochrome_c4-like"/>
</dbReference>
<keyword evidence="6" id="KW-0249">Electron transport</keyword>
<feature type="domain" description="Cytochrome c" evidence="10">
    <location>
        <begin position="136"/>
        <end position="216"/>
    </location>
</feature>
<proteinExistence type="predicted"/>
<protein>
    <submittedName>
        <fullName evidence="11">C-type cytochrome</fullName>
    </submittedName>
</protein>
<dbReference type="PANTHER" id="PTHR33751:SF9">
    <property type="entry name" value="CYTOCHROME C4"/>
    <property type="match status" value="1"/>
</dbReference>
<dbReference type="InterPro" id="IPR036909">
    <property type="entry name" value="Cyt_c-like_dom_sf"/>
</dbReference>
<feature type="signal peptide" evidence="9">
    <location>
        <begin position="1"/>
        <end position="24"/>
    </location>
</feature>
<evidence type="ECO:0000256" key="2">
    <source>
        <dbReference type="ARBA" id="ARBA00022448"/>
    </source>
</evidence>
<dbReference type="Proteomes" id="UP000603602">
    <property type="component" value="Unassembled WGS sequence"/>
</dbReference>
<dbReference type="RefSeq" id="WP_187718484.1">
    <property type="nucleotide sequence ID" value="NZ_JACTAH010000002.1"/>
</dbReference>
<dbReference type="Gene3D" id="1.10.760.10">
    <property type="entry name" value="Cytochrome c-like domain"/>
    <property type="match status" value="2"/>
</dbReference>
<keyword evidence="5" id="KW-0574">Periplasm</keyword>
<keyword evidence="2" id="KW-0813">Transport</keyword>
<keyword evidence="4 8" id="KW-0479">Metal-binding</keyword>
<keyword evidence="9" id="KW-0732">Signal</keyword>
<evidence type="ECO:0000256" key="8">
    <source>
        <dbReference type="PROSITE-ProRule" id="PRU00433"/>
    </source>
</evidence>
<dbReference type="InterPro" id="IPR009056">
    <property type="entry name" value="Cyt_c-like_dom"/>
</dbReference>
<organism evidence="11 12">
    <name type="scientific">Thauera sedimentorum</name>
    <dbReference type="NCBI Taxonomy" id="2767595"/>
    <lineage>
        <taxon>Bacteria</taxon>
        <taxon>Pseudomonadati</taxon>
        <taxon>Pseudomonadota</taxon>
        <taxon>Betaproteobacteria</taxon>
        <taxon>Rhodocyclales</taxon>
        <taxon>Zoogloeaceae</taxon>
        <taxon>Thauera</taxon>
    </lineage>
</organism>
<reference evidence="12" key="1">
    <citation type="submission" date="2023-07" db="EMBL/GenBank/DDBJ databases">
        <title>Thauera sp. CAU 1555 isolated from sand of Yaerae Beach.</title>
        <authorList>
            <person name="Kim W."/>
        </authorList>
    </citation>
    <scope>NUCLEOTIDE SEQUENCE [LARGE SCALE GENOMIC DNA]</scope>
    <source>
        <strain evidence="12">CAU 1555</strain>
    </source>
</reference>
<evidence type="ECO:0000256" key="7">
    <source>
        <dbReference type="ARBA" id="ARBA00023004"/>
    </source>
</evidence>
<evidence type="ECO:0000313" key="12">
    <source>
        <dbReference type="Proteomes" id="UP000603602"/>
    </source>
</evidence>
<evidence type="ECO:0000259" key="10">
    <source>
        <dbReference type="PROSITE" id="PS51007"/>
    </source>
</evidence>
<keyword evidence="3 8" id="KW-0349">Heme</keyword>
<evidence type="ECO:0000256" key="5">
    <source>
        <dbReference type="ARBA" id="ARBA00022764"/>
    </source>
</evidence>
<gene>
    <name evidence="11" type="ORF">IFO67_12290</name>
</gene>
<evidence type="ECO:0000313" key="11">
    <source>
        <dbReference type="EMBL" id="MBD8503666.1"/>
    </source>
</evidence>
<evidence type="ECO:0000256" key="4">
    <source>
        <dbReference type="ARBA" id="ARBA00022723"/>
    </source>
</evidence>
<dbReference type="SUPFAM" id="SSF46626">
    <property type="entry name" value="Cytochrome c"/>
    <property type="match status" value="2"/>
</dbReference>
<evidence type="ECO:0000256" key="1">
    <source>
        <dbReference type="ARBA" id="ARBA00004418"/>
    </source>
</evidence>
<dbReference type="EMBL" id="JACYTO010000002">
    <property type="protein sequence ID" value="MBD8503666.1"/>
    <property type="molecule type" value="Genomic_DNA"/>
</dbReference>
<dbReference type="InterPro" id="IPR050597">
    <property type="entry name" value="Cytochrome_c_Oxidase_Subunit"/>
</dbReference>
<evidence type="ECO:0000256" key="6">
    <source>
        <dbReference type="ARBA" id="ARBA00022982"/>
    </source>
</evidence>
<feature type="chain" id="PRO_5046541827" evidence="9">
    <location>
        <begin position="25"/>
        <end position="216"/>
    </location>
</feature>
<keyword evidence="12" id="KW-1185">Reference proteome</keyword>
<keyword evidence="7 8" id="KW-0408">Iron</keyword>
<sequence length="216" mass="23272">MRISQSRAWSFFVRFLMACGLATAAASASAENAAELVARAAEDSTLHQTLVAEGGKAAFFCANCHGEAGISKFPNVPNLAGQHPAYVLHQIEAFLSGARKDEFMQGLMKVLNEREKASIALMYASRAVPPVSSPGAKAADGGKLFQQHCARCHQVDAHGAKDFPRLAGQQPEYLKISLRRYLTQSGERFYAPMTAAVAQLGERNIDAVVDYLSSLP</sequence>